<feature type="compositionally biased region" description="Basic and acidic residues" evidence="1">
    <location>
        <begin position="1"/>
        <end position="15"/>
    </location>
</feature>
<feature type="transmembrane region" description="Helical" evidence="2">
    <location>
        <begin position="86"/>
        <end position="110"/>
    </location>
</feature>
<dbReference type="RefSeq" id="WP_378616493.1">
    <property type="nucleotide sequence ID" value="NZ_JBHSAX010000033.1"/>
</dbReference>
<evidence type="ECO:0000313" key="5">
    <source>
        <dbReference type="Proteomes" id="UP001595696"/>
    </source>
</evidence>
<dbReference type="GO" id="GO:0004519">
    <property type="term" value="F:endonuclease activity"/>
    <property type="evidence" value="ECO:0007669"/>
    <property type="project" value="UniProtKB-KW"/>
</dbReference>
<keyword evidence="4" id="KW-0255">Endonuclease</keyword>
<keyword evidence="4" id="KW-0378">Hydrolase</keyword>
<dbReference type="InterPro" id="IPR005135">
    <property type="entry name" value="Endo/exonuclease/phosphatase"/>
</dbReference>
<protein>
    <submittedName>
        <fullName evidence="4">Endonuclease/exonuclease/phosphatase family protein</fullName>
    </submittedName>
</protein>
<proteinExistence type="predicted"/>
<reference evidence="5" key="1">
    <citation type="journal article" date="2019" name="Int. J. Syst. Evol. Microbiol.">
        <title>The Global Catalogue of Microorganisms (GCM) 10K type strain sequencing project: providing services to taxonomists for standard genome sequencing and annotation.</title>
        <authorList>
            <consortium name="The Broad Institute Genomics Platform"/>
            <consortium name="The Broad Institute Genome Sequencing Center for Infectious Disease"/>
            <person name="Wu L."/>
            <person name="Ma J."/>
        </authorList>
    </citation>
    <scope>NUCLEOTIDE SEQUENCE [LARGE SCALE GENOMIC DNA]</scope>
    <source>
        <strain evidence="5">CGMCC 4.7330</strain>
    </source>
</reference>
<keyword evidence="2" id="KW-0812">Transmembrane</keyword>
<dbReference type="Proteomes" id="UP001595696">
    <property type="component" value="Unassembled WGS sequence"/>
</dbReference>
<keyword evidence="4" id="KW-0540">Nuclease</keyword>
<feature type="region of interest" description="Disordered" evidence="1">
    <location>
        <begin position="1"/>
        <end position="50"/>
    </location>
</feature>
<dbReference type="Pfam" id="PF03372">
    <property type="entry name" value="Exo_endo_phos"/>
    <property type="match status" value="1"/>
</dbReference>
<keyword evidence="2" id="KW-1133">Transmembrane helix</keyword>
<feature type="compositionally biased region" description="Low complexity" evidence="1">
    <location>
        <begin position="36"/>
        <end position="50"/>
    </location>
</feature>
<dbReference type="EMBL" id="JBHSAX010000033">
    <property type="protein sequence ID" value="MFC3966081.1"/>
    <property type="molecule type" value="Genomic_DNA"/>
</dbReference>
<name>A0ABV8E3G5_9NOCA</name>
<comment type="caution">
    <text evidence="4">The sequence shown here is derived from an EMBL/GenBank/DDBJ whole genome shotgun (WGS) entry which is preliminary data.</text>
</comment>
<feature type="transmembrane region" description="Helical" evidence="2">
    <location>
        <begin position="61"/>
        <end position="80"/>
    </location>
</feature>
<dbReference type="InterPro" id="IPR036691">
    <property type="entry name" value="Endo/exonu/phosph_ase_sf"/>
</dbReference>
<dbReference type="Gene3D" id="3.60.10.10">
    <property type="entry name" value="Endonuclease/exonuclease/phosphatase"/>
    <property type="match status" value="1"/>
</dbReference>
<keyword evidence="2" id="KW-0472">Membrane</keyword>
<feature type="transmembrane region" description="Helical" evidence="2">
    <location>
        <begin position="117"/>
        <end position="135"/>
    </location>
</feature>
<gene>
    <name evidence="4" type="ORF">ACFO0B_29165</name>
</gene>
<feature type="domain" description="Endonuclease/exonuclease/phosphatase" evidence="3">
    <location>
        <begin position="150"/>
        <end position="353"/>
    </location>
</feature>
<organism evidence="4 5">
    <name type="scientific">Nocardia jiangsuensis</name>
    <dbReference type="NCBI Taxonomy" id="1691563"/>
    <lineage>
        <taxon>Bacteria</taxon>
        <taxon>Bacillati</taxon>
        <taxon>Actinomycetota</taxon>
        <taxon>Actinomycetes</taxon>
        <taxon>Mycobacteriales</taxon>
        <taxon>Nocardiaceae</taxon>
        <taxon>Nocardia</taxon>
    </lineage>
</organism>
<accession>A0ABV8E3G5</accession>
<evidence type="ECO:0000256" key="1">
    <source>
        <dbReference type="SAM" id="MobiDB-lite"/>
    </source>
</evidence>
<dbReference type="SUPFAM" id="SSF56219">
    <property type="entry name" value="DNase I-like"/>
    <property type="match status" value="1"/>
</dbReference>
<evidence type="ECO:0000259" key="3">
    <source>
        <dbReference type="Pfam" id="PF03372"/>
    </source>
</evidence>
<sequence>MDRAPVEGRDPRGAEPSHVPGSRQVGTAEEPTARIASPAGPGTAGTATSPGRRWWQHVSSVLGWLAVAAALLGIALHYGISQRFSAVLLASFAPYLMLGAVLALLFFAIARRYRSGALALAVLAGAFWTQLPLFVADGHAGNGPPLTVLQSNLLFGGADADAVRAVVRDERVDVLTVQELTLEAVARLDAAGLADDLPHRYLQAGTGGGGSGIYSRYPIRDERRFDGFEMANLGVTVDHPELGPIQVLNFHPMPPPLDFGAWAGEMARTEQILAASTGPVVVGADFNATRDHTAFRALLGERFADAAELAGAGPQLTFPTDRAWGPLIGIDHVLLAGGTAESVRTLTVPRSDHRAVLARIRLDD</sequence>
<keyword evidence="5" id="KW-1185">Reference proteome</keyword>
<evidence type="ECO:0000313" key="4">
    <source>
        <dbReference type="EMBL" id="MFC3966081.1"/>
    </source>
</evidence>
<evidence type="ECO:0000256" key="2">
    <source>
        <dbReference type="SAM" id="Phobius"/>
    </source>
</evidence>